<evidence type="ECO:0000313" key="6">
    <source>
        <dbReference type="EMBL" id="MCP8937710.1"/>
    </source>
</evidence>
<dbReference type="PANTHER" id="PTHR42774:SF3">
    <property type="entry name" value="KETOHEXOKINASE"/>
    <property type="match status" value="1"/>
</dbReference>
<dbReference type="Gene3D" id="3.40.1190.20">
    <property type="match status" value="1"/>
</dbReference>
<keyword evidence="2 4" id="KW-0808">Transferase</keyword>
<dbReference type="InterPro" id="IPR029056">
    <property type="entry name" value="Ribokinase-like"/>
</dbReference>
<evidence type="ECO:0000256" key="3">
    <source>
        <dbReference type="ARBA" id="ARBA00022777"/>
    </source>
</evidence>
<dbReference type="PROSITE" id="PS00584">
    <property type="entry name" value="PFKB_KINASES_2"/>
    <property type="match status" value="1"/>
</dbReference>
<dbReference type="Pfam" id="PF00294">
    <property type="entry name" value="PfkB"/>
    <property type="match status" value="1"/>
</dbReference>
<dbReference type="InterPro" id="IPR011611">
    <property type="entry name" value="PfkB_dom"/>
</dbReference>
<evidence type="ECO:0000259" key="5">
    <source>
        <dbReference type="Pfam" id="PF00294"/>
    </source>
</evidence>
<dbReference type="Proteomes" id="UP001205890">
    <property type="component" value="Unassembled WGS sequence"/>
</dbReference>
<gene>
    <name evidence="6" type="ORF">NK718_04225</name>
</gene>
<comment type="caution">
    <text evidence="6">The sequence shown here is derived from an EMBL/GenBank/DDBJ whole genome shotgun (WGS) entry which is preliminary data.</text>
</comment>
<keyword evidence="3 4" id="KW-0418">Kinase</keyword>
<organism evidence="6 7">
    <name type="scientific">Alsobacter ponti</name>
    <dbReference type="NCBI Taxonomy" id="2962936"/>
    <lineage>
        <taxon>Bacteria</taxon>
        <taxon>Pseudomonadati</taxon>
        <taxon>Pseudomonadota</taxon>
        <taxon>Alphaproteobacteria</taxon>
        <taxon>Hyphomicrobiales</taxon>
        <taxon>Alsobacteraceae</taxon>
        <taxon>Alsobacter</taxon>
    </lineage>
</organism>
<dbReference type="PANTHER" id="PTHR42774">
    <property type="entry name" value="PHOSPHOTRANSFERASE SYSTEM TRANSPORT PROTEIN"/>
    <property type="match status" value="1"/>
</dbReference>
<dbReference type="SUPFAM" id="SSF53613">
    <property type="entry name" value="Ribokinase-like"/>
    <property type="match status" value="1"/>
</dbReference>
<dbReference type="PRINTS" id="PR00990">
    <property type="entry name" value="RIBOKINASE"/>
</dbReference>
<evidence type="ECO:0000256" key="4">
    <source>
        <dbReference type="RuleBase" id="RU003704"/>
    </source>
</evidence>
<sequence>MTGVLCVGIATQDFVFGMDAMPSRAEKHRARDLAAVGGGIAANAAVAVARLGGRAMLASRLGDDSVGDGIVKALEADGVDCSLTLRATGVRSSLSAVLVDSAGERMVINYADPATPDDAGHMPARLPEGVRAVMADTRWETGALAAFRAARASGGFGVLDADRAVQSPELSPLATHVAYAAQAVREMTGEEDARRGLARLAATASNWIAVTDGARGVFFTENGAVAQEPAFRIAPVDTLGAGDVFHGALALGLAEGMGERAAVRFASAAAAIKCTRFGGRAGCPTRRELEDFLRQAAQYERETP</sequence>
<evidence type="ECO:0000256" key="1">
    <source>
        <dbReference type="ARBA" id="ARBA00010688"/>
    </source>
</evidence>
<protein>
    <submittedName>
        <fullName evidence="6">PfkB family carbohydrate kinase</fullName>
    </submittedName>
</protein>
<dbReference type="GO" id="GO:0016301">
    <property type="term" value="F:kinase activity"/>
    <property type="evidence" value="ECO:0007669"/>
    <property type="project" value="UniProtKB-KW"/>
</dbReference>
<name>A0ABT1L878_9HYPH</name>
<comment type="similarity">
    <text evidence="1 4">Belongs to the carbohydrate kinase PfkB family.</text>
</comment>
<dbReference type="InterPro" id="IPR002139">
    <property type="entry name" value="Ribo/fructo_kinase"/>
</dbReference>
<evidence type="ECO:0000256" key="2">
    <source>
        <dbReference type="ARBA" id="ARBA00022679"/>
    </source>
</evidence>
<dbReference type="InterPro" id="IPR052562">
    <property type="entry name" value="Ketohexokinase-related"/>
</dbReference>
<reference evidence="6 7" key="1">
    <citation type="submission" date="2022-07" db="EMBL/GenBank/DDBJ databases">
        <authorList>
            <person name="Li W.-J."/>
            <person name="Deng Q.-Q."/>
        </authorList>
    </citation>
    <scope>NUCLEOTIDE SEQUENCE [LARGE SCALE GENOMIC DNA]</scope>
    <source>
        <strain evidence="6 7">SYSU M60028</strain>
    </source>
</reference>
<feature type="domain" description="Carbohydrate kinase PfkB" evidence="5">
    <location>
        <begin position="1"/>
        <end position="285"/>
    </location>
</feature>
<dbReference type="InterPro" id="IPR002173">
    <property type="entry name" value="Carboh/pur_kinase_PfkB_CS"/>
</dbReference>
<dbReference type="RefSeq" id="WP_254738946.1">
    <property type="nucleotide sequence ID" value="NZ_JANCLU010000003.1"/>
</dbReference>
<proteinExistence type="inferred from homology"/>
<evidence type="ECO:0000313" key="7">
    <source>
        <dbReference type="Proteomes" id="UP001205890"/>
    </source>
</evidence>
<accession>A0ABT1L878</accession>
<dbReference type="EMBL" id="JANCLU010000003">
    <property type="protein sequence ID" value="MCP8937710.1"/>
    <property type="molecule type" value="Genomic_DNA"/>
</dbReference>
<keyword evidence="7" id="KW-1185">Reference proteome</keyword>